<dbReference type="InterPro" id="IPR021841">
    <property type="entry name" value="VAC14_Fig4p-bd"/>
</dbReference>
<evidence type="ECO:0000259" key="6">
    <source>
        <dbReference type="Pfam" id="PF11916"/>
    </source>
</evidence>
<name>A0A1V9Z9V4_9STRA</name>
<dbReference type="EMBL" id="JNBS01002169">
    <property type="protein sequence ID" value="OQR94721.1"/>
    <property type="molecule type" value="Genomic_DNA"/>
</dbReference>
<dbReference type="PROSITE" id="PS50077">
    <property type="entry name" value="HEAT_REPEAT"/>
    <property type="match status" value="2"/>
</dbReference>
<dbReference type="GO" id="GO:0070772">
    <property type="term" value="C:PAS complex"/>
    <property type="evidence" value="ECO:0007669"/>
    <property type="project" value="InterPro"/>
</dbReference>
<feature type="repeat" description="HEAT" evidence="5">
    <location>
        <begin position="399"/>
        <end position="436"/>
    </location>
</feature>
<evidence type="ECO:0000256" key="3">
    <source>
        <dbReference type="ARBA" id="ARBA00022737"/>
    </source>
</evidence>
<gene>
    <name evidence="7" type="ORF">THRCLA_08114</name>
</gene>
<evidence type="ECO:0000256" key="1">
    <source>
        <dbReference type="ARBA" id="ARBA00004308"/>
    </source>
</evidence>
<dbReference type="SUPFAM" id="SSF48371">
    <property type="entry name" value="ARM repeat"/>
    <property type="match status" value="1"/>
</dbReference>
<comment type="caution">
    <text evidence="7">The sequence shown here is derived from an EMBL/GenBank/DDBJ whole genome shotgun (WGS) entry which is preliminary data.</text>
</comment>
<dbReference type="Proteomes" id="UP000243217">
    <property type="component" value="Unassembled WGS sequence"/>
</dbReference>
<dbReference type="OrthoDB" id="5574975at2759"/>
<dbReference type="InterPro" id="IPR011989">
    <property type="entry name" value="ARM-like"/>
</dbReference>
<dbReference type="Pfam" id="PF12755">
    <property type="entry name" value="Vac14_Fab1_bd"/>
    <property type="match status" value="1"/>
</dbReference>
<comment type="subcellular location">
    <subcellularLocation>
        <location evidence="1">Endomembrane system</location>
    </subcellularLocation>
</comment>
<dbReference type="Pfam" id="PF11916">
    <property type="entry name" value="Vac14_Fig4_bd"/>
    <property type="match status" value="1"/>
</dbReference>
<dbReference type="STRING" id="74557.A0A1V9Z9V4"/>
<dbReference type="InterPro" id="IPR026825">
    <property type="entry name" value="Vac14"/>
</dbReference>
<dbReference type="Gene3D" id="1.25.10.10">
    <property type="entry name" value="Leucine-rich Repeat Variant"/>
    <property type="match status" value="2"/>
</dbReference>
<comment type="similarity">
    <text evidence="2">Belongs to the VAC14 family.</text>
</comment>
<dbReference type="InterPro" id="IPR016024">
    <property type="entry name" value="ARM-type_fold"/>
</dbReference>
<keyword evidence="3" id="KW-0677">Repeat</keyword>
<protein>
    <submittedName>
        <fullName evidence="7">VAC14 family protein</fullName>
    </submittedName>
</protein>
<keyword evidence="8" id="KW-1185">Reference proteome</keyword>
<evidence type="ECO:0000256" key="5">
    <source>
        <dbReference type="PROSITE-ProRule" id="PRU00103"/>
    </source>
</evidence>
<accession>A0A1V9Z9V4</accession>
<dbReference type="GO" id="GO:0006661">
    <property type="term" value="P:phosphatidylinositol biosynthetic process"/>
    <property type="evidence" value="ECO:0007669"/>
    <property type="project" value="InterPro"/>
</dbReference>
<keyword evidence="4" id="KW-0472">Membrane</keyword>
<dbReference type="GO" id="GO:0010008">
    <property type="term" value="C:endosome membrane"/>
    <property type="evidence" value="ECO:0007669"/>
    <property type="project" value="TreeGrafter"/>
</dbReference>
<feature type="repeat" description="HEAT" evidence="5">
    <location>
        <begin position="111"/>
        <end position="147"/>
    </location>
</feature>
<dbReference type="PANTHER" id="PTHR16023:SF0">
    <property type="entry name" value="PROTEIN VAC14 HOMOLOG"/>
    <property type="match status" value="1"/>
</dbReference>
<dbReference type="PANTHER" id="PTHR16023">
    <property type="entry name" value="TAX1 BINDING PROTEIN-RELATED"/>
    <property type="match status" value="1"/>
</dbReference>
<reference evidence="7 8" key="1">
    <citation type="journal article" date="2014" name="Genome Biol. Evol.">
        <title>The secreted proteins of Achlya hypogyna and Thraustotheca clavata identify the ancestral oomycete secretome and reveal gene acquisitions by horizontal gene transfer.</title>
        <authorList>
            <person name="Misner I."/>
            <person name="Blouin N."/>
            <person name="Leonard G."/>
            <person name="Richards T.A."/>
            <person name="Lane C.E."/>
        </authorList>
    </citation>
    <scope>NUCLEOTIDE SEQUENCE [LARGE SCALE GENOMIC DNA]</scope>
    <source>
        <strain evidence="7 8">ATCC 34112</strain>
    </source>
</reference>
<organism evidence="7 8">
    <name type="scientific">Thraustotheca clavata</name>
    <dbReference type="NCBI Taxonomy" id="74557"/>
    <lineage>
        <taxon>Eukaryota</taxon>
        <taxon>Sar</taxon>
        <taxon>Stramenopiles</taxon>
        <taxon>Oomycota</taxon>
        <taxon>Saprolegniomycetes</taxon>
        <taxon>Saprolegniales</taxon>
        <taxon>Achlyaceae</taxon>
        <taxon>Thraustotheca</taxon>
    </lineage>
</organism>
<proteinExistence type="inferred from homology"/>
<feature type="domain" description="Vacuolar protein 14 C-terminal Fig4-binding" evidence="6">
    <location>
        <begin position="450"/>
        <end position="620"/>
    </location>
</feature>
<evidence type="ECO:0000256" key="2">
    <source>
        <dbReference type="ARBA" id="ARBA00010225"/>
    </source>
</evidence>
<evidence type="ECO:0000313" key="7">
    <source>
        <dbReference type="EMBL" id="OQR94721.1"/>
    </source>
</evidence>
<dbReference type="AlphaFoldDB" id="A0A1V9Z9V4"/>
<evidence type="ECO:0000313" key="8">
    <source>
        <dbReference type="Proteomes" id="UP000243217"/>
    </source>
</evidence>
<dbReference type="InterPro" id="IPR021133">
    <property type="entry name" value="HEAT_type_2"/>
</dbReference>
<sequence>MSEIAASAATPLSASSAASAEVPLSPNLLRNLGDRSYDKRKSAALEVENLVKQLAESNNPISKESIPLIIDLLQHQFTCSKNANYRKGGLIGLAGTAIGLMHDAKLYLDLLMPPVLKCFDDPESRVRYYACESLYNIAKVARQDILKYFNQIFDGLCKLFADVDVDVKNGANLLDRLVKDIVTESEVFDVELFIPLLHKYIRMTNPYIRQLIVGWITVLDSVPDIEMLEWLPEFLDGLFNMLSDGNREIRQAADSALSEFLREIKNSPFVDFGPMVHILVLQSQSKERFTRLTAATWIQEFVSLGKERLVRFYGDLLGAILHCISDSETEIRIVGERANADLLAIVKATQANVDLMPLMSKLNVELLSDIIATRMATLTWINMLLEKTPTQITVHINSLLPSLLKTLNDPSDAVVLLDLEVLSRLSTSLNPDEFSSVLQQVIQLFATDSRLLEKRGSMIIRKLCTLLEGKGIYMVLATVLSAHEDLDFVSLMVHTLNLILLTAAELEHLRSILRRSFNEDASQEDIDVFTTLFKTWCHNPVSTFSLCLLAHEIDASVGFLMQIDKLVQLLESPIFISLRIQLLETHQPNHASLMKSMYGLLMLLPQSSAFRTLRDRLASVTQMTMAIARSDAPLQAEKDDPKIPVLLGHFDKIQSQHTSLRHKALAEKSVLNRTTP</sequence>
<evidence type="ECO:0000256" key="4">
    <source>
        <dbReference type="ARBA" id="ARBA00023136"/>
    </source>
</evidence>